<evidence type="ECO:0000313" key="11">
    <source>
        <dbReference type="EMBL" id="SFC75746.1"/>
    </source>
</evidence>
<evidence type="ECO:0000259" key="9">
    <source>
        <dbReference type="Pfam" id="PF07992"/>
    </source>
</evidence>
<evidence type="ECO:0000256" key="3">
    <source>
        <dbReference type="ARBA" id="ARBA00006442"/>
    </source>
</evidence>
<proteinExistence type="inferred from homology"/>
<evidence type="ECO:0000256" key="4">
    <source>
        <dbReference type="ARBA" id="ARBA00022490"/>
    </source>
</evidence>
<dbReference type="Gene3D" id="3.50.50.60">
    <property type="entry name" value="FAD/NAD(P)-binding domain"/>
    <property type="match status" value="2"/>
</dbReference>
<keyword evidence="6" id="KW-0274">FAD</keyword>
<protein>
    <submittedName>
        <fullName evidence="11">Nitric oxide reductase FlRd-NAD(+) reductase</fullName>
    </submittedName>
</protein>
<dbReference type="SUPFAM" id="SSF51905">
    <property type="entry name" value="FAD/NAD(P)-binding domain"/>
    <property type="match status" value="2"/>
</dbReference>
<comment type="subcellular location">
    <subcellularLocation>
        <location evidence="2">Cytoplasm</location>
    </subcellularLocation>
</comment>
<evidence type="ECO:0000313" key="12">
    <source>
        <dbReference type="Proteomes" id="UP000226420"/>
    </source>
</evidence>
<dbReference type="PRINTS" id="PR00411">
    <property type="entry name" value="PNDRDTASEI"/>
</dbReference>
<dbReference type="GO" id="GO:0016491">
    <property type="term" value="F:oxidoreductase activity"/>
    <property type="evidence" value="ECO:0007669"/>
    <property type="project" value="UniProtKB-KW"/>
</dbReference>
<reference evidence="11 12" key="1">
    <citation type="submission" date="2016-10" db="EMBL/GenBank/DDBJ databases">
        <authorList>
            <person name="Varghese N."/>
            <person name="Submissions S."/>
        </authorList>
    </citation>
    <scope>NUCLEOTIDE SEQUENCE [LARGE SCALE GENOMIC DNA]</scope>
    <source>
        <strain evidence="11 12">DSM 5563</strain>
    </source>
</reference>
<feature type="domain" description="Rubredoxin binding" evidence="10">
    <location>
        <begin position="306"/>
        <end position="375"/>
    </location>
</feature>
<accession>A0AAJ5BH23</accession>
<dbReference type="PANTHER" id="PTHR43429:SF3">
    <property type="entry name" value="NITRITE REDUCTASE [NAD(P)H]"/>
    <property type="match status" value="1"/>
</dbReference>
<evidence type="ECO:0000256" key="5">
    <source>
        <dbReference type="ARBA" id="ARBA00022630"/>
    </source>
</evidence>
<dbReference type="AlphaFoldDB" id="A0AAJ5BH23"/>
<dbReference type="Pfam" id="PF07992">
    <property type="entry name" value="Pyr_redox_2"/>
    <property type="match status" value="1"/>
</dbReference>
<dbReference type="InterPro" id="IPR041364">
    <property type="entry name" value="Rbx-bd"/>
</dbReference>
<dbReference type="Proteomes" id="UP000226420">
    <property type="component" value="Unassembled WGS sequence"/>
</dbReference>
<organism evidence="11 12">
    <name type="scientific">Pragia fontium DSM 5563 = ATCC 49100</name>
    <dbReference type="NCBI Taxonomy" id="1122977"/>
    <lineage>
        <taxon>Bacteria</taxon>
        <taxon>Pseudomonadati</taxon>
        <taxon>Pseudomonadota</taxon>
        <taxon>Gammaproteobacteria</taxon>
        <taxon>Enterobacterales</taxon>
        <taxon>Budviciaceae</taxon>
        <taxon>Pragia</taxon>
    </lineage>
</organism>
<evidence type="ECO:0000256" key="2">
    <source>
        <dbReference type="ARBA" id="ARBA00004496"/>
    </source>
</evidence>
<feature type="domain" description="FAD/NAD(P)-binding" evidence="9">
    <location>
        <begin position="4"/>
        <end position="278"/>
    </location>
</feature>
<evidence type="ECO:0000256" key="1">
    <source>
        <dbReference type="ARBA" id="ARBA00001974"/>
    </source>
</evidence>
<sequence length="377" mass="41275">MENNLVIIGSGFAARQLVKNIRRLNKQVAITLIAADNCDEYNKPDLSHVFSLKQCADDLTRQSAEQFAQENNITLYANTRVTMIDRHIKQIVCGNQHTSYQKLVLATGAQAIVPSVSGDDSIITFNSQDEYRQHQDRLQTAEKVMVLGAGLIGSELAMDLQRAGKQVILVDRAHSLLSLVMPAELSSRLTHKFSQIGIQLALNNELTSIEKTTNGIKATLRNGLVTNVDAVIAAIGLKPNISLATAAGLATDCGIQVNSQLQTSDTDIYALGDCAEVEGKVQPFLQPIQLAAITLAKNLLGATEKLRLPNMLTKVKTPDLPLFLAGETHRQDLNWEIALSHSGMVARGFDRLQQLRAFITSESHTPQAFILLRELTF</sequence>
<dbReference type="PRINTS" id="PR00368">
    <property type="entry name" value="FADPNR"/>
</dbReference>
<evidence type="ECO:0000259" key="10">
    <source>
        <dbReference type="Pfam" id="PF18113"/>
    </source>
</evidence>
<evidence type="ECO:0000256" key="8">
    <source>
        <dbReference type="ARBA" id="ARBA00023027"/>
    </source>
</evidence>
<keyword evidence="8" id="KW-0520">NAD</keyword>
<dbReference type="RefSeq" id="WP_074822136.1">
    <property type="nucleotide sequence ID" value="NZ_FOLW01000004.1"/>
</dbReference>
<dbReference type="Pfam" id="PF18113">
    <property type="entry name" value="Rbx_binding"/>
    <property type="match status" value="1"/>
</dbReference>
<dbReference type="NCBIfam" id="NF003437">
    <property type="entry name" value="PRK04965.1"/>
    <property type="match status" value="1"/>
</dbReference>
<dbReference type="InterPro" id="IPR023753">
    <property type="entry name" value="FAD/NAD-binding_dom"/>
</dbReference>
<keyword evidence="4" id="KW-0963">Cytoplasm</keyword>
<dbReference type="InterPro" id="IPR036188">
    <property type="entry name" value="FAD/NAD-bd_sf"/>
</dbReference>
<comment type="caution">
    <text evidence="11">The sequence shown here is derived from an EMBL/GenBank/DDBJ whole genome shotgun (WGS) entry which is preliminary data.</text>
</comment>
<comment type="cofactor">
    <cofactor evidence="1">
        <name>FAD</name>
        <dbReference type="ChEBI" id="CHEBI:57692"/>
    </cofactor>
</comment>
<comment type="similarity">
    <text evidence="3">Belongs to the FAD-dependent oxidoreductase family.</text>
</comment>
<dbReference type="GO" id="GO:0005737">
    <property type="term" value="C:cytoplasm"/>
    <property type="evidence" value="ECO:0007669"/>
    <property type="project" value="UniProtKB-SubCell"/>
</dbReference>
<dbReference type="EMBL" id="FOLW01000004">
    <property type="protein sequence ID" value="SFC75746.1"/>
    <property type="molecule type" value="Genomic_DNA"/>
</dbReference>
<name>A0AAJ5BH23_9GAMM</name>
<dbReference type="PANTHER" id="PTHR43429">
    <property type="entry name" value="PYRIDINE NUCLEOTIDE-DISULFIDE OXIDOREDUCTASE DOMAIN-CONTAINING"/>
    <property type="match status" value="1"/>
</dbReference>
<evidence type="ECO:0000256" key="7">
    <source>
        <dbReference type="ARBA" id="ARBA00023002"/>
    </source>
</evidence>
<evidence type="ECO:0000256" key="6">
    <source>
        <dbReference type="ARBA" id="ARBA00022827"/>
    </source>
</evidence>
<keyword evidence="7" id="KW-0560">Oxidoreductase</keyword>
<keyword evidence="5" id="KW-0285">Flavoprotein</keyword>
<gene>
    <name evidence="11" type="ORF">SAMN02745723_10445</name>
</gene>
<dbReference type="InterPro" id="IPR050260">
    <property type="entry name" value="FAD-bd_OxRdtase"/>
</dbReference>